<proteinExistence type="inferred from homology"/>
<dbReference type="InterPro" id="IPR002678">
    <property type="entry name" value="DUF34/NIF3"/>
</dbReference>
<dbReference type="SUPFAM" id="SSF102705">
    <property type="entry name" value="NIF3 (NGG1p interacting factor 3)-like"/>
    <property type="match status" value="1"/>
</dbReference>
<dbReference type="InterPro" id="IPR036069">
    <property type="entry name" value="DUF34/NIF3_sf"/>
</dbReference>
<sequence>MVNSKEIIAFLDSKFPQEIKEEWDTVGSSYFFDKEIKKILISLDLTKDVLKYALENKFDFILNYHTFLFYKGFLKNTFEKEPHKKQMHKLIKKNQINVFSAHTNFDFLPNTGVKQIINFLKWDAHIESSDRFNALVKLEKATKFNEIINDLKNAFNFNSMQSNVKNNLKVQKIAILPGSAGIENLLKIKKQFKADLYITSDLKWNELLTVNELKLNLLIVPHLIEKVNCNYFKKILEHKFKNLIIEIKDINEFIYNL</sequence>
<dbReference type="Pfam" id="PF01784">
    <property type="entry name" value="DUF34_NIF3"/>
    <property type="match status" value="1"/>
</dbReference>
<dbReference type="EMBL" id="CP122979">
    <property type="protein sequence ID" value="WGI37044.1"/>
    <property type="molecule type" value="Genomic_DNA"/>
</dbReference>
<dbReference type="PANTHER" id="PTHR13799">
    <property type="entry name" value="NGG1 INTERACTING FACTOR 3"/>
    <property type="match status" value="1"/>
</dbReference>
<reference evidence="4" key="1">
    <citation type="submission" date="2023-04" db="EMBL/GenBank/DDBJ databases">
        <title>Completed genome of Mycoplasma lagogenitalium type strain 12MS.</title>
        <authorList>
            <person name="Spergser J."/>
        </authorList>
    </citation>
    <scope>NUCLEOTIDE SEQUENCE</scope>
    <source>
        <strain evidence="4">12MS</strain>
    </source>
</reference>
<dbReference type="PANTHER" id="PTHR13799:SF14">
    <property type="entry name" value="GTP CYCLOHYDROLASE 1 TYPE 2 HOMOLOG"/>
    <property type="match status" value="1"/>
</dbReference>
<evidence type="ECO:0000313" key="5">
    <source>
        <dbReference type="Proteomes" id="UP001179842"/>
    </source>
</evidence>
<keyword evidence="3" id="KW-0479">Metal-binding</keyword>
<name>A0ABY8LUX3_9BACT</name>
<evidence type="ECO:0000256" key="1">
    <source>
        <dbReference type="ARBA" id="ARBA00006964"/>
    </source>
</evidence>
<dbReference type="RefSeq" id="WP_280102347.1">
    <property type="nucleotide sequence ID" value="NZ_CP122979.1"/>
</dbReference>
<organism evidence="4 5">
    <name type="scientific">Mesomycoplasma lagogenitalium</name>
    <dbReference type="NCBI Taxonomy" id="171286"/>
    <lineage>
        <taxon>Bacteria</taxon>
        <taxon>Bacillati</taxon>
        <taxon>Mycoplasmatota</taxon>
        <taxon>Mycoplasmoidales</taxon>
        <taxon>Metamycoplasmataceae</taxon>
        <taxon>Mesomycoplasma</taxon>
    </lineage>
</organism>
<protein>
    <recommendedName>
        <fullName evidence="2">GTP cyclohydrolase 1 type 2 homolog</fullName>
    </recommendedName>
</protein>
<dbReference type="Proteomes" id="UP001179842">
    <property type="component" value="Chromosome"/>
</dbReference>
<accession>A0ABY8LUX3</accession>
<evidence type="ECO:0000256" key="2">
    <source>
        <dbReference type="ARBA" id="ARBA00022112"/>
    </source>
</evidence>
<gene>
    <name evidence="4" type="ORF">QEG99_02050</name>
</gene>
<comment type="similarity">
    <text evidence="1">Belongs to the GTP cyclohydrolase I type 2/NIF3 family.</text>
</comment>
<evidence type="ECO:0000256" key="3">
    <source>
        <dbReference type="ARBA" id="ARBA00022723"/>
    </source>
</evidence>
<evidence type="ECO:0000313" key="4">
    <source>
        <dbReference type="EMBL" id="WGI37044.1"/>
    </source>
</evidence>
<dbReference type="Gene3D" id="3.40.1390.30">
    <property type="entry name" value="NIF3 (NGG1p interacting factor 3)-like"/>
    <property type="match status" value="2"/>
</dbReference>
<keyword evidence="5" id="KW-1185">Reference proteome</keyword>